<dbReference type="AlphaFoldDB" id="A0A9Q9AMR8"/>
<dbReference type="EMBL" id="CP099419">
    <property type="protein sequence ID" value="USW49793.1"/>
    <property type="molecule type" value="Genomic_DNA"/>
</dbReference>
<protein>
    <submittedName>
        <fullName evidence="3">Uncharacterized protein</fullName>
    </submittedName>
</protein>
<evidence type="ECO:0000256" key="1">
    <source>
        <dbReference type="SAM" id="MobiDB-lite"/>
    </source>
</evidence>
<feature type="transmembrane region" description="Helical" evidence="2">
    <location>
        <begin position="87"/>
        <end position="110"/>
    </location>
</feature>
<evidence type="ECO:0000313" key="3">
    <source>
        <dbReference type="EMBL" id="USW49793.1"/>
    </source>
</evidence>
<evidence type="ECO:0000313" key="4">
    <source>
        <dbReference type="Proteomes" id="UP001056384"/>
    </source>
</evidence>
<dbReference type="OrthoDB" id="3890746at2759"/>
<gene>
    <name evidence="3" type="ORF">Slin15195_G031120</name>
</gene>
<feature type="region of interest" description="Disordered" evidence="1">
    <location>
        <begin position="190"/>
        <end position="225"/>
    </location>
</feature>
<dbReference type="Proteomes" id="UP001056384">
    <property type="component" value="Chromosome 2"/>
</dbReference>
<feature type="transmembrane region" description="Helical" evidence="2">
    <location>
        <begin position="57"/>
        <end position="80"/>
    </location>
</feature>
<name>A0A9Q9AMR8_9PEZI</name>
<accession>A0A9Q9AMR8</accession>
<sequence>MAPQLRLPTLLLAALSIGLNLAIIGTAGRTLNVFNTNRTENVYFLPIWNSHFDMRGLHGLIGTSAIIVVLNVVLAIALFISALPANALVLGSSAVSTVISVIGLAFQAALNNKAPYRDTLQTWTCSWKNVQGEGVPQSFDTLCNETRFAFYTTIPSFIAQLLLLALAFYAMSTRSASSAQKRRSLMRLDEEKDHELVQRQQQSFDSKMDSARSTPDKVRVLAGKR</sequence>
<keyword evidence="2" id="KW-0472">Membrane</keyword>
<keyword evidence="4" id="KW-1185">Reference proteome</keyword>
<proteinExistence type="predicted"/>
<feature type="compositionally biased region" description="Basic and acidic residues" evidence="1">
    <location>
        <begin position="206"/>
        <end position="219"/>
    </location>
</feature>
<feature type="transmembrane region" description="Helical" evidence="2">
    <location>
        <begin position="148"/>
        <end position="171"/>
    </location>
</feature>
<keyword evidence="2" id="KW-0812">Transmembrane</keyword>
<keyword evidence="2" id="KW-1133">Transmembrane helix</keyword>
<reference evidence="3" key="1">
    <citation type="submission" date="2022-06" db="EMBL/GenBank/DDBJ databases">
        <title>Complete genome sequences of two strains of the flax pathogen Septoria linicola.</title>
        <authorList>
            <person name="Lapalu N."/>
            <person name="Simon A."/>
            <person name="Demenou B."/>
            <person name="Paumier D."/>
            <person name="Guillot M.-P."/>
            <person name="Gout L."/>
            <person name="Valade R."/>
        </authorList>
    </citation>
    <scope>NUCLEOTIDE SEQUENCE</scope>
    <source>
        <strain evidence="3">SE15195</strain>
    </source>
</reference>
<evidence type="ECO:0000256" key="2">
    <source>
        <dbReference type="SAM" id="Phobius"/>
    </source>
</evidence>
<organism evidence="3 4">
    <name type="scientific">Septoria linicola</name>
    <dbReference type="NCBI Taxonomy" id="215465"/>
    <lineage>
        <taxon>Eukaryota</taxon>
        <taxon>Fungi</taxon>
        <taxon>Dikarya</taxon>
        <taxon>Ascomycota</taxon>
        <taxon>Pezizomycotina</taxon>
        <taxon>Dothideomycetes</taxon>
        <taxon>Dothideomycetidae</taxon>
        <taxon>Mycosphaerellales</taxon>
        <taxon>Mycosphaerellaceae</taxon>
        <taxon>Septoria</taxon>
    </lineage>
</organism>